<dbReference type="AlphaFoldDB" id="A0A135YXQ8"/>
<proteinExistence type="inferred from homology"/>
<feature type="transmembrane region" description="Helical" evidence="7">
    <location>
        <begin position="231"/>
        <end position="249"/>
    </location>
</feature>
<dbReference type="PANTHER" id="PTHR30151:SF0">
    <property type="entry name" value="ABC TRANSPORTER PERMEASE PROTEIN MJ0413-RELATED"/>
    <property type="match status" value="1"/>
</dbReference>
<dbReference type="GO" id="GO:0005886">
    <property type="term" value="C:plasma membrane"/>
    <property type="evidence" value="ECO:0007669"/>
    <property type="project" value="UniProtKB-SubCell"/>
</dbReference>
<dbReference type="STRING" id="1261.HMPREF3195_00344"/>
<dbReference type="SUPFAM" id="SSF161098">
    <property type="entry name" value="MetI-like"/>
    <property type="match status" value="1"/>
</dbReference>
<comment type="similarity">
    <text evidence="7">Belongs to the binding-protein-dependent transport system permease family.</text>
</comment>
<feature type="transmembrane region" description="Helical" evidence="7">
    <location>
        <begin position="107"/>
        <end position="127"/>
    </location>
</feature>
<name>A0A135YXQ8_9FIRM</name>
<organism evidence="9 10">
    <name type="scientific">Peptostreptococcus anaerobius</name>
    <dbReference type="NCBI Taxonomy" id="1261"/>
    <lineage>
        <taxon>Bacteria</taxon>
        <taxon>Bacillati</taxon>
        <taxon>Bacillota</taxon>
        <taxon>Clostridia</taxon>
        <taxon>Peptostreptococcales</taxon>
        <taxon>Peptostreptococcaceae</taxon>
        <taxon>Peptostreptococcus</taxon>
    </lineage>
</organism>
<feature type="transmembrane region" description="Helical" evidence="7">
    <location>
        <begin position="73"/>
        <end position="95"/>
    </location>
</feature>
<feature type="transmembrane region" description="Helical" evidence="7">
    <location>
        <begin position="134"/>
        <end position="153"/>
    </location>
</feature>
<evidence type="ECO:0000256" key="5">
    <source>
        <dbReference type="ARBA" id="ARBA00022989"/>
    </source>
</evidence>
<dbReference type="EMBL" id="LSQZ01000013">
    <property type="protein sequence ID" value="KXI14175.1"/>
    <property type="molecule type" value="Genomic_DNA"/>
</dbReference>
<dbReference type="InterPro" id="IPR035906">
    <property type="entry name" value="MetI-like_sf"/>
</dbReference>
<evidence type="ECO:0000259" key="8">
    <source>
        <dbReference type="PROSITE" id="PS50928"/>
    </source>
</evidence>
<dbReference type="PROSITE" id="PS50928">
    <property type="entry name" value="ABC_TM1"/>
    <property type="match status" value="1"/>
</dbReference>
<dbReference type="Proteomes" id="UP000070326">
    <property type="component" value="Unassembled WGS sequence"/>
</dbReference>
<sequence length="262" mass="30188">MKISTIFRNKVLDKRRDKFIKYTLSLIFWLLVWQILSMVVDQEILLVSPLLAVKTMFVMAADISFWQSIFNSFVRVFLGLFLGFVLGTGLAIMSYRSRTIKILLEPLILTIQTVPVVSFIIIFLIWIKPSNLSVLVSFLMVSPIFYRNVYGGLSSIDREILDLARVYKVSTYKKIRYIYFSRIETSLRSACEVGLGFCWKSGIAAEVIGMPTNTIGEKLYESKIYLNTSQLFAWTITIILLSLLFKWVFMKVLGCIFESLEL</sequence>
<keyword evidence="6 7" id="KW-0472">Membrane</keyword>
<protein>
    <submittedName>
        <fullName evidence="9">ABC transporter, permease protein</fullName>
    </submittedName>
</protein>
<dbReference type="CDD" id="cd06261">
    <property type="entry name" value="TM_PBP2"/>
    <property type="match status" value="1"/>
</dbReference>
<evidence type="ECO:0000256" key="6">
    <source>
        <dbReference type="ARBA" id="ARBA00023136"/>
    </source>
</evidence>
<evidence type="ECO:0000313" key="10">
    <source>
        <dbReference type="Proteomes" id="UP000070326"/>
    </source>
</evidence>
<keyword evidence="3" id="KW-1003">Cell membrane</keyword>
<evidence type="ECO:0000256" key="2">
    <source>
        <dbReference type="ARBA" id="ARBA00022448"/>
    </source>
</evidence>
<feature type="domain" description="ABC transmembrane type-1" evidence="8">
    <location>
        <begin position="69"/>
        <end position="249"/>
    </location>
</feature>
<reference evidence="9 10" key="1">
    <citation type="submission" date="2016-02" db="EMBL/GenBank/DDBJ databases">
        <authorList>
            <person name="Wen L."/>
            <person name="He K."/>
            <person name="Yang H."/>
        </authorList>
    </citation>
    <scope>NUCLEOTIDE SEQUENCE [LARGE SCALE GENOMIC DNA]</scope>
    <source>
        <strain evidence="9 10">MJR8628A</strain>
    </source>
</reference>
<evidence type="ECO:0000256" key="4">
    <source>
        <dbReference type="ARBA" id="ARBA00022692"/>
    </source>
</evidence>
<gene>
    <name evidence="9" type="ORF">HMPREF3195_00344</name>
</gene>
<dbReference type="Pfam" id="PF00528">
    <property type="entry name" value="BPD_transp_1"/>
    <property type="match status" value="1"/>
</dbReference>
<keyword evidence="4 7" id="KW-0812">Transmembrane</keyword>
<keyword evidence="5 7" id="KW-1133">Transmembrane helix</keyword>
<feature type="transmembrane region" description="Helical" evidence="7">
    <location>
        <begin position="20"/>
        <end position="40"/>
    </location>
</feature>
<feature type="transmembrane region" description="Helical" evidence="7">
    <location>
        <begin position="46"/>
        <end position="66"/>
    </location>
</feature>
<dbReference type="PATRIC" id="fig|1261.3.peg.680"/>
<dbReference type="Gene3D" id="1.10.3720.10">
    <property type="entry name" value="MetI-like"/>
    <property type="match status" value="1"/>
</dbReference>
<dbReference type="GO" id="GO:0055085">
    <property type="term" value="P:transmembrane transport"/>
    <property type="evidence" value="ECO:0007669"/>
    <property type="project" value="InterPro"/>
</dbReference>
<evidence type="ECO:0000313" key="9">
    <source>
        <dbReference type="EMBL" id="KXI14175.1"/>
    </source>
</evidence>
<dbReference type="eggNOG" id="COG0600">
    <property type="taxonomic scope" value="Bacteria"/>
</dbReference>
<dbReference type="PANTHER" id="PTHR30151">
    <property type="entry name" value="ALKANE SULFONATE ABC TRANSPORTER-RELATED, MEMBRANE SUBUNIT"/>
    <property type="match status" value="1"/>
</dbReference>
<comment type="caution">
    <text evidence="9">The sequence shown here is derived from an EMBL/GenBank/DDBJ whole genome shotgun (WGS) entry which is preliminary data.</text>
</comment>
<keyword evidence="2 7" id="KW-0813">Transport</keyword>
<evidence type="ECO:0000256" key="7">
    <source>
        <dbReference type="RuleBase" id="RU363032"/>
    </source>
</evidence>
<dbReference type="RefSeq" id="WP_021934897.1">
    <property type="nucleotide sequence ID" value="NZ_CAMPYD010000015.1"/>
</dbReference>
<comment type="subcellular location">
    <subcellularLocation>
        <location evidence="1 7">Cell membrane</location>
        <topology evidence="1 7">Multi-pass membrane protein</topology>
    </subcellularLocation>
</comment>
<evidence type="ECO:0000256" key="3">
    <source>
        <dbReference type="ARBA" id="ARBA00022475"/>
    </source>
</evidence>
<accession>A0A135YXQ8</accession>
<evidence type="ECO:0000256" key="1">
    <source>
        <dbReference type="ARBA" id="ARBA00004651"/>
    </source>
</evidence>
<dbReference type="InterPro" id="IPR000515">
    <property type="entry name" value="MetI-like"/>
</dbReference>